<protein>
    <submittedName>
        <fullName evidence="1">Phage virion morphogenesis protein</fullName>
    </submittedName>
</protein>
<sequence length="183" mass="20586">MSDGKLDIKIDLSAYNTTLGKLIRSVKDRRDLMAALAGSMLDAVETNFEQQGRPKWMGWSPAYAKRRGPGQILQKSGRLAASIRSAVNNNEATVGTNVRYARIHNEGGEIRHQARTQNLYFKQYKNGSVSTRFVKKRNSNFVQSATVGAYTVNMPARPFLQLVQDDIDELENTANRYFARVID</sequence>
<dbReference type="AlphaFoldDB" id="A0A1L4J0B1"/>
<dbReference type="NCBIfam" id="TIGR01635">
    <property type="entry name" value="tail_comp_S"/>
    <property type="match status" value="1"/>
</dbReference>
<reference evidence="1 2" key="1">
    <citation type="submission" date="2019-04" db="EMBL/GenBank/DDBJ databases">
        <authorList>
            <consortium name="NARMS: The National Antimicrobial Resistance Monitoring System"/>
        </authorList>
    </citation>
    <scope>NUCLEOTIDE SEQUENCE [LARGE SCALE GENOMIC DNA]</scope>
    <source>
        <strain evidence="1 2">FSIS11919500</strain>
    </source>
</reference>
<evidence type="ECO:0000313" key="2">
    <source>
        <dbReference type="Proteomes" id="UP000531916"/>
    </source>
</evidence>
<dbReference type="Proteomes" id="UP000531916">
    <property type="component" value="Unassembled WGS sequence"/>
</dbReference>
<accession>A0A1L4J0B1</accession>
<dbReference type="Pfam" id="PF05069">
    <property type="entry name" value="Phage_tail_S"/>
    <property type="match status" value="1"/>
</dbReference>
<evidence type="ECO:0000313" key="1">
    <source>
        <dbReference type="EMBL" id="EFC2247478.1"/>
    </source>
</evidence>
<dbReference type="RefSeq" id="WP_073521079.1">
    <property type="nucleotide sequence ID" value="NZ_BICR01000031.1"/>
</dbReference>
<gene>
    <name evidence="1" type="ORF">E5H86_17030</name>
</gene>
<organism evidence="1 2">
    <name type="scientific">Escherichia coli</name>
    <dbReference type="NCBI Taxonomy" id="562"/>
    <lineage>
        <taxon>Bacteria</taxon>
        <taxon>Pseudomonadati</taxon>
        <taxon>Pseudomonadota</taxon>
        <taxon>Gammaproteobacteria</taxon>
        <taxon>Enterobacterales</taxon>
        <taxon>Enterobacteriaceae</taxon>
        <taxon>Escherichia</taxon>
    </lineage>
</organism>
<name>A0A1L4J0B1_ECOLX</name>
<dbReference type="InterPro" id="IPR006522">
    <property type="entry name" value="Phage_virion_morphogenesis"/>
</dbReference>
<comment type="caution">
    <text evidence="1">The sequence shown here is derived from an EMBL/GenBank/DDBJ whole genome shotgun (WGS) entry which is preliminary data.</text>
</comment>
<proteinExistence type="predicted"/>
<dbReference type="EMBL" id="AASEPP010000028">
    <property type="protein sequence ID" value="EFC2247478.1"/>
    <property type="molecule type" value="Genomic_DNA"/>
</dbReference>